<dbReference type="PANTHER" id="PTHR47637">
    <property type="entry name" value="CHAPERONE SURA"/>
    <property type="match status" value="1"/>
</dbReference>
<dbReference type="InterPro" id="IPR000297">
    <property type="entry name" value="PPIase_PpiC"/>
</dbReference>
<dbReference type="SUPFAM" id="SSF109998">
    <property type="entry name" value="Triger factor/SurA peptide-binding domain-like"/>
    <property type="match status" value="1"/>
</dbReference>
<proteinExistence type="predicted"/>
<evidence type="ECO:0000313" key="6">
    <source>
        <dbReference type="Proteomes" id="UP000190750"/>
    </source>
</evidence>
<keyword evidence="6" id="KW-1185">Reference proteome</keyword>
<gene>
    <name evidence="5" type="ORF">RF819_14320</name>
</gene>
<accession>A0A1T1AUW4</accession>
<organism evidence="5 6">
    <name type="scientific">Rhodoferax fermentans</name>
    <dbReference type="NCBI Taxonomy" id="28066"/>
    <lineage>
        <taxon>Bacteria</taxon>
        <taxon>Pseudomonadati</taxon>
        <taxon>Pseudomonadota</taxon>
        <taxon>Betaproteobacteria</taxon>
        <taxon>Burkholderiales</taxon>
        <taxon>Comamonadaceae</taxon>
        <taxon>Rhodoferax</taxon>
    </lineage>
</organism>
<evidence type="ECO:0000256" key="2">
    <source>
        <dbReference type="SAM" id="MobiDB-lite"/>
    </source>
</evidence>
<evidence type="ECO:0000256" key="3">
    <source>
        <dbReference type="SAM" id="SignalP"/>
    </source>
</evidence>
<dbReference type="Pfam" id="PF13624">
    <property type="entry name" value="SurA_N_3"/>
    <property type="match status" value="1"/>
</dbReference>
<dbReference type="EMBL" id="MTJN01000002">
    <property type="protein sequence ID" value="OOV07738.1"/>
    <property type="molecule type" value="Genomic_DNA"/>
</dbReference>
<dbReference type="GO" id="GO:0003755">
    <property type="term" value="F:peptidyl-prolyl cis-trans isomerase activity"/>
    <property type="evidence" value="ECO:0007669"/>
    <property type="project" value="InterPro"/>
</dbReference>
<dbReference type="InterPro" id="IPR027304">
    <property type="entry name" value="Trigger_fact/SurA_dom_sf"/>
</dbReference>
<feature type="signal peptide" evidence="3">
    <location>
        <begin position="1"/>
        <end position="24"/>
    </location>
</feature>
<evidence type="ECO:0000256" key="1">
    <source>
        <dbReference type="ARBA" id="ARBA00022729"/>
    </source>
</evidence>
<evidence type="ECO:0000259" key="4">
    <source>
        <dbReference type="Pfam" id="PF13145"/>
    </source>
</evidence>
<dbReference type="PANTHER" id="PTHR47637:SF1">
    <property type="entry name" value="CHAPERONE SURA"/>
    <property type="match status" value="1"/>
</dbReference>
<comment type="caution">
    <text evidence="5">The sequence shown here is derived from an EMBL/GenBank/DDBJ whole genome shotgun (WGS) entry which is preliminary data.</text>
</comment>
<dbReference type="OrthoDB" id="5564407at2"/>
<feature type="region of interest" description="Disordered" evidence="2">
    <location>
        <begin position="283"/>
        <end position="315"/>
    </location>
</feature>
<dbReference type="InterPro" id="IPR014274">
    <property type="entry name" value="PPIase_EpsD"/>
</dbReference>
<feature type="chain" id="PRO_5012684659" evidence="3">
    <location>
        <begin position="25"/>
        <end position="315"/>
    </location>
</feature>
<keyword evidence="5" id="KW-0413">Isomerase</keyword>
<dbReference type="InterPro" id="IPR050280">
    <property type="entry name" value="OMP_Chaperone_SurA"/>
</dbReference>
<dbReference type="STRING" id="28066.RF819_14320"/>
<evidence type="ECO:0000313" key="5">
    <source>
        <dbReference type="EMBL" id="OOV07738.1"/>
    </source>
</evidence>
<dbReference type="NCBIfam" id="TIGR02925">
    <property type="entry name" value="cis_trans_EpsD"/>
    <property type="match status" value="1"/>
</dbReference>
<dbReference type="AlphaFoldDB" id="A0A1T1AUW4"/>
<protein>
    <submittedName>
        <fullName evidence="5">Peptidyl-prolyl cis-trans isomerase, EpsD family</fullName>
    </submittedName>
</protein>
<dbReference type="Gene3D" id="1.10.8.1040">
    <property type="match status" value="1"/>
</dbReference>
<dbReference type="RefSeq" id="WP_078365587.1">
    <property type="nucleotide sequence ID" value="NZ_MTJN01000002.1"/>
</dbReference>
<dbReference type="Pfam" id="PF13145">
    <property type="entry name" value="Rotamase_2"/>
    <property type="match status" value="1"/>
</dbReference>
<sequence length="315" mass="33568">MTFTPRLCLTLTLTALALSLAACGNKDDKPAATQVAAKVGSEEISVHQINQVLQRTNTAGATPEAVKNLSREVLEKLIDQQLAVDQANESKLHRSPEVVAQIEAARRDILARAYLQKLAAGLPKPTPEEAKTYITEHPQLFAERRIYNLQEIVLPPRAGADAVANQMRSLLAAGKSMEEIATTLKTQGVAFNAGSATRSAEQIPLEVLAKLHTVKDGQSLVIEAPRSATLVHVVSSQLSPVTEAAALPRVEQFLANQRANEAIAADIKRLRSATTITYMGEFANTPAPASPEQNQAPAPAASEPTAIDKGVAGLK</sequence>
<feature type="domain" description="PpiC" evidence="4">
    <location>
        <begin position="125"/>
        <end position="237"/>
    </location>
</feature>
<reference evidence="5 6" key="1">
    <citation type="submission" date="2017-01" db="EMBL/GenBank/DDBJ databases">
        <title>Genome sequencing of Rhodoferax fermentans JCM 7819.</title>
        <authorList>
            <person name="Kim Y.J."/>
            <person name="Farh M.E.-A."/>
            <person name="Yang D.-C."/>
        </authorList>
    </citation>
    <scope>NUCLEOTIDE SEQUENCE [LARGE SCALE GENOMIC DNA]</scope>
    <source>
        <strain evidence="5 6">JCM 7819</strain>
    </source>
</reference>
<dbReference type="PROSITE" id="PS51257">
    <property type="entry name" value="PROKAR_LIPOPROTEIN"/>
    <property type="match status" value="1"/>
</dbReference>
<dbReference type="Proteomes" id="UP000190750">
    <property type="component" value="Unassembled WGS sequence"/>
</dbReference>
<keyword evidence="1 3" id="KW-0732">Signal</keyword>
<name>A0A1T1AUW4_RHOFE</name>